<protein>
    <submittedName>
        <fullName evidence="3">Prepilin-type N-terminal cleavage/methylation domain-containing protein</fullName>
    </submittedName>
</protein>
<gene>
    <name evidence="3" type="ORF">G4L39_00880</name>
</gene>
<dbReference type="GO" id="GO:0015628">
    <property type="term" value="P:protein secretion by the type II secretion system"/>
    <property type="evidence" value="ECO:0007669"/>
    <property type="project" value="InterPro"/>
</dbReference>
<dbReference type="PANTHER" id="PTHR30093:SF2">
    <property type="entry name" value="TYPE II SECRETION SYSTEM PROTEIN H"/>
    <property type="match status" value="1"/>
</dbReference>
<keyword evidence="2" id="KW-0812">Transmembrane</keyword>
<evidence type="ECO:0000256" key="2">
    <source>
        <dbReference type="SAM" id="Phobius"/>
    </source>
</evidence>
<dbReference type="RefSeq" id="WP_165105218.1">
    <property type="nucleotide sequence ID" value="NZ_JAAKYA010000006.1"/>
</dbReference>
<accession>A0A6M1RK40</accession>
<evidence type="ECO:0000256" key="1">
    <source>
        <dbReference type="ARBA" id="ARBA00022481"/>
    </source>
</evidence>
<dbReference type="SUPFAM" id="SSF54523">
    <property type="entry name" value="Pili subunits"/>
    <property type="match status" value="1"/>
</dbReference>
<dbReference type="InterPro" id="IPR045584">
    <property type="entry name" value="Pilin-like"/>
</dbReference>
<dbReference type="Pfam" id="PF07963">
    <property type="entry name" value="N_methyl"/>
    <property type="match status" value="1"/>
</dbReference>
<dbReference type="EMBL" id="JAAKYA010000006">
    <property type="protein sequence ID" value="NGO37959.1"/>
    <property type="molecule type" value="Genomic_DNA"/>
</dbReference>
<keyword evidence="2" id="KW-0472">Membrane</keyword>
<name>A0A6M1RK40_9BACT</name>
<dbReference type="InterPro" id="IPR000983">
    <property type="entry name" value="Bac_GSPG_pilin"/>
</dbReference>
<keyword evidence="2" id="KW-1133">Transmembrane helix</keyword>
<sequence>MKADQKPSNWPLLKGDSRARAFSLTELLVTVAVIGLLAALLLPALGRAKARAMRTVCVGNLRQLALTWQIYAQDNNDRLVPNGYGTRGTVGDTRLWVLGATHAAAPEHRATLTNAALLTDPAVSAFAAYLPAAAVYKCPADRLLIDGAAKVRSYALNAYLGWTLPEGGGEFLLSPRHANFRTLAELGSATPSERLQFVDVAPEWLCHSAFGVAMTAVFYQFPTVEHGDASPISFADGHVEVRRWRDPWTFQMARSRFITHLNWAFRPSADLLWLREHASVVTDPSGNTSP</sequence>
<evidence type="ECO:0000313" key="3">
    <source>
        <dbReference type="EMBL" id="NGO37959.1"/>
    </source>
</evidence>
<feature type="transmembrane region" description="Helical" evidence="2">
    <location>
        <begin position="20"/>
        <end position="45"/>
    </location>
</feature>
<dbReference type="PANTHER" id="PTHR30093">
    <property type="entry name" value="GENERAL SECRETION PATHWAY PROTEIN G"/>
    <property type="match status" value="1"/>
</dbReference>
<keyword evidence="1" id="KW-0488">Methylation</keyword>
<dbReference type="InterPro" id="IPR012902">
    <property type="entry name" value="N_methyl_site"/>
</dbReference>
<dbReference type="PRINTS" id="PR00813">
    <property type="entry name" value="BCTERIALGSPG"/>
</dbReference>
<proteinExistence type="predicted"/>
<dbReference type="Gene3D" id="3.30.700.10">
    <property type="entry name" value="Glycoprotein, Type 4 Pilin"/>
    <property type="match status" value="1"/>
</dbReference>
<organism evidence="3 4">
    <name type="scientific">Limisphaera ngatamarikiensis</name>
    <dbReference type="NCBI Taxonomy" id="1324935"/>
    <lineage>
        <taxon>Bacteria</taxon>
        <taxon>Pseudomonadati</taxon>
        <taxon>Verrucomicrobiota</taxon>
        <taxon>Verrucomicrobiia</taxon>
        <taxon>Limisphaerales</taxon>
        <taxon>Limisphaeraceae</taxon>
        <taxon>Limisphaera</taxon>
    </lineage>
</organism>
<keyword evidence="4" id="KW-1185">Reference proteome</keyword>
<dbReference type="NCBIfam" id="TIGR02532">
    <property type="entry name" value="IV_pilin_GFxxxE"/>
    <property type="match status" value="1"/>
</dbReference>
<reference evidence="3 4" key="1">
    <citation type="submission" date="2020-02" db="EMBL/GenBank/DDBJ databases">
        <title>Draft genome sequence of Limisphaera ngatamarikiensis NGM72.4T, a thermophilic Verrucomicrobia grouped in subdivision 3.</title>
        <authorList>
            <person name="Carere C.R."/>
            <person name="Steen J."/>
            <person name="Hugenholtz P."/>
            <person name="Stott M.B."/>
        </authorList>
    </citation>
    <scope>NUCLEOTIDE SEQUENCE [LARGE SCALE GENOMIC DNA]</scope>
    <source>
        <strain evidence="3 4">NGM72.4</strain>
    </source>
</reference>
<evidence type="ECO:0000313" key="4">
    <source>
        <dbReference type="Proteomes" id="UP000477311"/>
    </source>
</evidence>
<dbReference type="Proteomes" id="UP000477311">
    <property type="component" value="Unassembled WGS sequence"/>
</dbReference>
<dbReference type="GO" id="GO:0015627">
    <property type="term" value="C:type II protein secretion system complex"/>
    <property type="evidence" value="ECO:0007669"/>
    <property type="project" value="InterPro"/>
</dbReference>
<comment type="caution">
    <text evidence="3">The sequence shown here is derived from an EMBL/GenBank/DDBJ whole genome shotgun (WGS) entry which is preliminary data.</text>
</comment>
<dbReference type="AlphaFoldDB" id="A0A6M1RK40"/>